<dbReference type="GO" id="GO:0005789">
    <property type="term" value="C:endoplasmic reticulum membrane"/>
    <property type="evidence" value="ECO:0007669"/>
    <property type="project" value="TreeGrafter"/>
</dbReference>
<keyword evidence="5" id="KW-0256">Endoplasmic reticulum</keyword>
<keyword evidence="8" id="KW-0560">Oxidoreductase</keyword>
<dbReference type="GO" id="GO:0005811">
    <property type="term" value="C:lipid droplet"/>
    <property type="evidence" value="ECO:0007669"/>
    <property type="project" value="EnsemblFungi"/>
</dbReference>
<evidence type="ECO:0000256" key="7">
    <source>
        <dbReference type="ARBA" id="ARBA00022919"/>
    </source>
</evidence>
<dbReference type="PRINTS" id="PR00081">
    <property type="entry name" value="GDHRDH"/>
</dbReference>
<comment type="catalytic activity">
    <reaction evidence="15">
        <text>sphinganine + NADP(+) = 3-oxosphinganine + NADPH + H(+)</text>
        <dbReference type="Rhea" id="RHEA:22640"/>
        <dbReference type="ChEBI" id="CHEBI:15378"/>
        <dbReference type="ChEBI" id="CHEBI:57783"/>
        <dbReference type="ChEBI" id="CHEBI:57817"/>
        <dbReference type="ChEBI" id="CHEBI:58299"/>
        <dbReference type="ChEBI" id="CHEBI:58349"/>
        <dbReference type="EC" id="1.1.1.102"/>
    </reaction>
    <physiologicalReaction direction="right-to-left" evidence="15">
        <dbReference type="Rhea" id="RHEA:22642"/>
    </physiologicalReaction>
</comment>
<dbReference type="Gene3D" id="3.40.50.720">
    <property type="entry name" value="NAD(P)-binding Rossmann-like Domain"/>
    <property type="match status" value="1"/>
</dbReference>
<dbReference type="Pfam" id="PF00106">
    <property type="entry name" value="adh_short"/>
    <property type="match status" value="1"/>
</dbReference>
<dbReference type="RefSeq" id="XP_018737827.1">
    <property type="nucleotide sequence ID" value="XM_018879960.1"/>
</dbReference>
<dbReference type="GO" id="GO:0006666">
    <property type="term" value="P:3-keto-sphinganine metabolic process"/>
    <property type="evidence" value="ECO:0007669"/>
    <property type="project" value="EnsemblFungi"/>
</dbReference>
<dbReference type="PANTHER" id="PTHR43550:SF3">
    <property type="entry name" value="3-KETODIHYDROSPHINGOSINE REDUCTASE"/>
    <property type="match status" value="1"/>
</dbReference>
<dbReference type="CDD" id="cd08939">
    <property type="entry name" value="KDSR-like_SDR_c"/>
    <property type="match status" value="1"/>
</dbReference>
<dbReference type="EMBL" id="CP014503">
    <property type="protein sequence ID" value="ANB15350.1"/>
    <property type="molecule type" value="Genomic_DNA"/>
</dbReference>
<comment type="similarity">
    <text evidence="4">Belongs to the short-chain dehydrogenases/reductases (SDR) family.</text>
</comment>
<keyword evidence="16" id="KW-1133">Transmembrane helix</keyword>
<proteinExistence type="inferred from homology"/>
<keyword evidence="18" id="KW-1185">Reference proteome</keyword>
<evidence type="ECO:0000256" key="12">
    <source>
        <dbReference type="ARBA" id="ARBA00029797"/>
    </source>
</evidence>
<dbReference type="Proteomes" id="UP000189580">
    <property type="component" value="Chromosome b"/>
</dbReference>
<sequence length="320" mass="35426">MSYFETKGKLAVISGGSQGLGAALAKQLILKGSNVVIVSRTESKLQKTVTSLELSRLNDDQLIKYIVADVSDPTECSRVFQELDDVPDIVICCAGGAVPGLLVDMEADTLKKHMAICYDTALFFSHAAMKVMIPKQKEIEAHHGRPSKRHLIYCSSVLALFPFIGYGSYGPAKAAIRALADIARQECIPYNISVANILPGNMATEGFVEEEKTKPEITRKIEGPSDARDPDIVAKEVIRDLERGQEMIYTDLIGWILSGLMMGASPRNWGIFQSIIAAVLVFFAPVWMFFVRKDIKDYFQKKTEEEHISKTKTEQTSNSK</sequence>
<keyword evidence="9" id="KW-0443">Lipid metabolism</keyword>
<name>A0A161HHA5_9ASCO</name>
<dbReference type="AlphaFoldDB" id="A0A161HHA5"/>
<dbReference type="UniPathway" id="UPA00222"/>
<keyword evidence="16" id="KW-0812">Transmembrane</keyword>
<accession>A0A161HHA5</accession>
<evidence type="ECO:0000256" key="10">
    <source>
        <dbReference type="ARBA" id="ARBA00026112"/>
    </source>
</evidence>
<evidence type="ECO:0000256" key="5">
    <source>
        <dbReference type="ARBA" id="ARBA00022824"/>
    </source>
</evidence>
<dbReference type="OrthoDB" id="10267115at2759"/>
<dbReference type="GeneID" id="30034947"/>
<comment type="pathway">
    <text evidence="2">Lipid metabolism; sphingolipid metabolism.</text>
</comment>
<evidence type="ECO:0000256" key="9">
    <source>
        <dbReference type="ARBA" id="ARBA00023098"/>
    </source>
</evidence>
<evidence type="ECO:0000313" key="18">
    <source>
        <dbReference type="Proteomes" id="UP000189580"/>
    </source>
</evidence>
<evidence type="ECO:0000256" key="8">
    <source>
        <dbReference type="ARBA" id="ARBA00023002"/>
    </source>
</evidence>
<evidence type="ECO:0000256" key="13">
    <source>
        <dbReference type="ARBA" id="ARBA00032891"/>
    </source>
</evidence>
<feature type="transmembrane region" description="Helical" evidence="16">
    <location>
        <begin position="271"/>
        <end position="291"/>
    </location>
</feature>
<reference evidence="17 18" key="1">
    <citation type="submission" date="2016-02" db="EMBL/GenBank/DDBJ databases">
        <title>Complete genome sequence and transcriptome regulation of the pentose utilising yeast Sugiyamaella lignohabitans.</title>
        <authorList>
            <person name="Bellasio M."/>
            <person name="Peymann A."/>
            <person name="Valli M."/>
            <person name="Sipitzky M."/>
            <person name="Graf A."/>
            <person name="Sauer M."/>
            <person name="Marx H."/>
            <person name="Mattanovich D."/>
        </authorList>
    </citation>
    <scope>NUCLEOTIDE SEQUENCE [LARGE SCALE GENOMIC DNA]</scope>
    <source>
        <strain evidence="17 18">CBS 10342</strain>
    </source>
</reference>
<comment type="function">
    <text evidence="14">Catalyzes the reduction of 3'-oxosphinganine (3-ketodihydrosphingosine/KDS) to sphinganine (dihydrosphingosine/DHS), the second step of de novo sphingolipid biosynthesis.</text>
</comment>
<evidence type="ECO:0000256" key="15">
    <source>
        <dbReference type="ARBA" id="ARBA00048930"/>
    </source>
</evidence>
<dbReference type="KEGG" id="slb:AWJ20_2977"/>
<evidence type="ECO:0000256" key="2">
    <source>
        <dbReference type="ARBA" id="ARBA00004760"/>
    </source>
</evidence>
<evidence type="ECO:0000256" key="16">
    <source>
        <dbReference type="SAM" id="Phobius"/>
    </source>
</evidence>
<dbReference type="EC" id="1.1.1.102" evidence="10"/>
<evidence type="ECO:0000313" key="17">
    <source>
        <dbReference type="EMBL" id="ANB15350.1"/>
    </source>
</evidence>
<dbReference type="PANTHER" id="PTHR43550">
    <property type="entry name" value="3-KETODIHYDROSPHINGOSINE REDUCTASE"/>
    <property type="match status" value="1"/>
</dbReference>
<dbReference type="InterPro" id="IPR036291">
    <property type="entry name" value="NAD(P)-bd_dom_sf"/>
</dbReference>
<keyword evidence="6" id="KW-0521">NADP</keyword>
<keyword evidence="16" id="KW-0472">Membrane</keyword>
<protein>
    <recommendedName>
        <fullName evidence="11">3-ketodihydrosphingosine reductase TSC10</fullName>
        <ecNumber evidence="10">1.1.1.102</ecNumber>
    </recommendedName>
    <alternativeName>
        <fullName evidence="13">3-dehydrosphinganine reductase</fullName>
    </alternativeName>
    <alternativeName>
        <fullName evidence="12">KDS reductase</fullName>
    </alternativeName>
</protein>
<comment type="subcellular location">
    <subcellularLocation>
        <location evidence="1">Endoplasmic reticulum</location>
    </subcellularLocation>
</comment>
<keyword evidence="7" id="KW-0746">Sphingolipid metabolism</keyword>
<comment type="pathway">
    <text evidence="3">Sphingolipid metabolism.</text>
</comment>
<evidence type="ECO:0000256" key="6">
    <source>
        <dbReference type="ARBA" id="ARBA00022857"/>
    </source>
</evidence>
<dbReference type="SUPFAM" id="SSF51735">
    <property type="entry name" value="NAD(P)-binding Rossmann-fold domains"/>
    <property type="match status" value="1"/>
</dbReference>
<evidence type="ECO:0000256" key="1">
    <source>
        <dbReference type="ARBA" id="ARBA00004240"/>
    </source>
</evidence>
<dbReference type="InterPro" id="IPR045022">
    <property type="entry name" value="KDSR-like"/>
</dbReference>
<dbReference type="InterPro" id="IPR002347">
    <property type="entry name" value="SDR_fam"/>
</dbReference>
<dbReference type="GO" id="GO:0030148">
    <property type="term" value="P:sphingolipid biosynthetic process"/>
    <property type="evidence" value="ECO:0007669"/>
    <property type="project" value="EnsemblFungi"/>
</dbReference>
<evidence type="ECO:0000256" key="3">
    <source>
        <dbReference type="ARBA" id="ARBA00004991"/>
    </source>
</evidence>
<dbReference type="GO" id="GO:0047560">
    <property type="term" value="F:3-dehydrosphinganine reductase activity"/>
    <property type="evidence" value="ECO:0007669"/>
    <property type="project" value="UniProtKB-EC"/>
</dbReference>
<evidence type="ECO:0000256" key="11">
    <source>
        <dbReference type="ARBA" id="ARBA00026241"/>
    </source>
</evidence>
<gene>
    <name evidence="17" type="primary">TSC10</name>
    <name evidence="17" type="ORF">AWJ20_2977</name>
</gene>
<evidence type="ECO:0000256" key="14">
    <source>
        <dbReference type="ARBA" id="ARBA00044737"/>
    </source>
</evidence>
<evidence type="ECO:0000256" key="4">
    <source>
        <dbReference type="ARBA" id="ARBA00006484"/>
    </source>
</evidence>
<organism evidence="17 18">
    <name type="scientific">Sugiyamaella lignohabitans</name>
    <dbReference type="NCBI Taxonomy" id="796027"/>
    <lineage>
        <taxon>Eukaryota</taxon>
        <taxon>Fungi</taxon>
        <taxon>Dikarya</taxon>
        <taxon>Ascomycota</taxon>
        <taxon>Saccharomycotina</taxon>
        <taxon>Dipodascomycetes</taxon>
        <taxon>Dipodascales</taxon>
        <taxon>Trichomonascaceae</taxon>
        <taxon>Sugiyamaella</taxon>
    </lineage>
</organism>